<keyword evidence="9" id="KW-0175">Coiled coil</keyword>
<dbReference type="Gene3D" id="1.20.5.1930">
    <property type="match status" value="1"/>
</dbReference>
<dbReference type="GO" id="GO:0005886">
    <property type="term" value="C:plasma membrane"/>
    <property type="evidence" value="ECO:0007669"/>
    <property type="project" value="UniProtKB-SubCell"/>
</dbReference>
<dbReference type="CDD" id="cd16917">
    <property type="entry name" value="HATPase_UhpB-NarQ-NarX-like"/>
    <property type="match status" value="1"/>
</dbReference>
<keyword evidence="2" id="KW-1003">Cell membrane</keyword>
<sequence>MNDSKKMEPVSVLENQAQQESAAAPAEKHDEPSYELRYPFLLENLRQTVPALLDLLDLDAFEVYLADKAGRNLTRVYRSGKLAAIWNPEAWLDETHILFSQYEKGELRVINLPNSRITELTTDISEKALGQVVCLPIASDSDVYGIASLAHTRRSLLTNREMDYFQVQMLSMAEMIAYEIDNQQARIQIISEERERIGMDLHDGIIQSLYGIGLSLENARMSQMQGKNNSVQQIEKALEALQSAIADIRAYILDLRPRQLRHANMVEGMRSLIREFRANTMVDVSMEGEPEDVEGLARTQIDALYHIFQEALSNTAKHAKATKVTVRLWRHDDRIMLKVSDDGAGFDTPRPGGRIGHGLTNMQARAESAGGGMEVISIRKQGTTLLAWVPYVKE</sequence>
<comment type="caution">
    <text evidence="12">The sequence shown here is derived from an EMBL/GenBank/DDBJ whole genome shotgun (WGS) entry which is preliminary data.</text>
</comment>
<dbReference type="Pfam" id="PF02518">
    <property type="entry name" value="HATPase_c"/>
    <property type="match status" value="1"/>
</dbReference>
<dbReference type="PANTHER" id="PTHR24421:SF37">
    <property type="entry name" value="SENSOR HISTIDINE KINASE NARS"/>
    <property type="match status" value="1"/>
</dbReference>
<evidence type="ECO:0000256" key="5">
    <source>
        <dbReference type="ARBA" id="ARBA00022777"/>
    </source>
</evidence>
<keyword evidence="5 12" id="KW-0418">Kinase</keyword>
<keyword evidence="3" id="KW-0808">Transferase</keyword>
<dbReference type="GO" id="GO:0000155">
    <property type="term" value="F:phosphorelay sensor kinase activity"/>
    <property type="evidence" value="ECO:0007669"/>
    <property type="project" value="InterPro"/>
</dbReference>
<proteinExistence type="predicted"/>
<evidence type="ECO:0000256" key="1">
    <source>
        <dbReference type="ARBA" id="ARBA00004651"/>
    </source>
</evidence>
<evidence type="ECO:0000256" key="6">
    <source>
        <dbReference type="ARBA" id="ARBA00022989"/>
    </source>
</evidence>
<evidence type="ECO:0000256" key="3">
    <source>
        <dbReference type="ARBA" id="ARBA00022679"/>
    </source>
</evidence>
<dbReference type="Gene3D" id="3.30.565.10">
    <property type="entry name" value="Histidine kinase-like ATPase, C-terminal domain"/>
    <property type="match status" value="1"/>
</dbReference>
<keyword evidence="4" id="KW-0812">Transmembrane</keyword>
<dbReference type="SUPFAM" id="SSF55781">
    <property type="entry name" value="GAF domain-like"/>
    <property type="match status" value="1"/>
</dbReference>
<comment type="subcellular location">
    <subcellularLocation>
        <location evidence="1">Cell membrane</location>
        <topology evidence="1">Multi-pass membrane protein</topology>
    </subcellularLocation>
</comment>
<dbReference type="GO" id="GO:0046983">
    <property type="term" value="F:protein dimerization activity"/>
    <property type="evidence" value="ECO:0007669"/>
    <property type="project" value="InterPro"/>
</dbReference>
<dbReference type="OrthoDB" id="9781904at2"/>
<dbReference type="SMART" id="SM00387">
    <property type="entry name" value="HATPase_c"/>
    <property type="match status" value="1"/>
</dbReference>
<evidence type="ECO:0000256" key="8">
    <source>
        <dbReference type="ARBA" id="ARBA00023136"/>
    </source>
</evidence>
<dbReference type="PANTHER" id="PTHR24421">
    <property type="entry name" value="NITRATE/NITRITE SENSOR PROTEIN NARX-RELATED"/>
    <property type="match status" value="1"/>
</dbReference>
<keyword evidence="13" id="KW-1185">Reference proteome</keyword>
<accession>A0A3E0AAQ7</accession>
<dbReference type="AlphaFoldDB" id="A0A3E0AAQ7"/>
<keyword evidence="8" id="KW-0472">Membrane</keyword>
<feature type="region of interest" description="Disordered" evidence="10">
    <location>
        <begin position="1"/>
        <end position="30"/>
    </location>
</feature>
<dbReference type="EMBL" id="QUMS01000002">
    <property type="protein sequence ID" value="REG08545.1"/>
    <property type="molecule type" value="Genomic_DNA"/>
</dbReference>
<evidence type="ECO:0000256" key="4">
    <source>
        <dbReference type="ARBA" id="ARBA00022692"/>
    </source>
</evidence>
<organism evidence="12 13">
    <name type="scientific">Pelolinea submarina</name>
    <dbReference type="NCBI Taxonomy" id="913107"/>
    <lineage>
        <taxon>Bacteria</taxon>
        <taxon>Bacillati</taxon>
        <taxon>Chloroflexota</taxon>
        <taxon>Anaerolineae</taxon>
        <taxon>Anaerolineales</taxon>
        <taxon>Anaerolineaceae</taxon>
        <taxon>Pelolinea</taxon>
    </lineage>
</organism>
<dbReference type="Pfam" id="PF07730">
    <property type="entry name" value="HisKA_3"/>
    <property type="match status" value="1"/>
</dbReference>
<evidence type="ECO:0000256" key="7">
    <source>
        <dbReference type="ARBA" id="ARBA00023012"/>
    </source>
</evidence>
<feature type="compositionally biased region" description="Low complexity" evidence="10">
    <location>
        <begin position="14"/>
        <end position="25"/>
    </location>
</feature>
<evidence type="ECO:0000256" key="10">
    <source>
        <dbReference type="SAM" id="MobiDB-lite"/>
    </source>
</evidence>
<dbReference type="InterPro" id="IPR050482">
    <property type="entry name" value="Sensor_HK_TwoCompSys"/>
</dbReference>
<evidence type="ECO:0000313" key="12">
    <source>
        <dbReference type="EMBL" id="REG08545.1"/>
    </source>
</evidence>
<feature type="domain" description="Histidine kinase/HSP90-like ATPase" evidence="11">
    <location>
        <begin position="299"/>
        <end position="393"/>
    </location>
</feature>
<protein>
    <submittedName>
        <fullName evidence="12">Signal transduction histidine kinase</fullName>
    </submittedName>
</protein>
<feature type="coiled-coil region" evidence="9">
    <location>
        <begin position="224"/>
        <end position="251"/>
    </location>
</feature>
<evidence type="ECO:0000256" key="9">
    <source>
        <dbReference type="SAM" id="Coils"/>
    </source>
</evidence>
<dbReference type="SUPFAM" id="SSF55874">
    <property type="entry name" value="ATPase domain of HSP90 chaperone/DNA topoisomerase II/histidine kinase"/>
    <property type="match status" value="1"/>
</dbReference>
<evidence type="ECO:0000259" key="11">
    <source>
        <dbReference type="SMART" id="SM00387"/>
    </source>
</evidence>
<evidence type="ECO:0000256" key="2">
    <source>
        <dbReference type="ARBA" id="ARBA00022475"/>
    </source>
</evidence>
<dbReference type="Gene3D" id="3.30.450.40">
    <property type="match status" value="1"/>
</dbReference>
<dbReference type="InterPro" id="IPR029016">
    <property type="entry name" value="GAF-like_dom_sf"/>
</dbReference>
<evidence type="ECO:0000313" key="13">
    <source>
        <dbReference type="Proteomes" id="UP000256388"/>
    </source>
</evidence>
<gene>
    <name evidence="12" type="ORF">DFR64_1915</name>
</gene>
<name>A0A3E0AAQ7_9CHLR</name>
<keyword evidence="6" id="KW-1133">Transmembrane helix</keyword>
<dbReference type="InterPro" id="IPR036890">
    <property type="entry name" value="HATPase_C_sf"/>
</dbReference>
<dbReference type="InterPro" id="IPR011712">
    <property type="entry name" value="Sig_transdc_His_kin_sub3_dim/P"/>
</dbReference>
<reference evidence="12 13" key="1">
    <citation type="submission" date="2018-08" db="EMBL/GenBank/DDBJ databases">
        <title>Genomic Encyclopedia of Type Strains, Phase IV (KMG-IV): sequencing the most valuable type-strain genomes for metagenomic binning, comparative biology and taxonomic classification.</title>
        <authorList>
            <person name="Goeker M."/>
        </authorList>
    </citation>
    <scope>NUCLEOTIDE SEQUENCE [LARGE SCALE GENOMIC DNA]</scope>
    <source>
        <strain evidence="12 13">DSM 23923</strain>
    </source>
</reference>
<dbReference type="InterPro" id="IPR003594">
    <property type="entry name" value="HATPase_dom"/>
</dbReference>
<keyword evidence="7" id="KW-0902">Two-component regulatory system</keyword>
<dbReference type="RefSeq" id="WP_116225197.1">
    <property type="nucleotide sequence ID" value="NZ_AP018437.1"/>
</dbReference>
<dbReference type="Proteomes" id="UP000256388">
    <property type="component" value="Unassembled WGS sequence"/>
</dbReference>